<dbReference type="InterPro" id="IPR006206">
    <property type="entry name" value="Mevalonate/galactokinase"/>
</dbReference>
<evidence type="ECO:0000256" key="4">
    <source>
        <dbReference type="ARBA" id="ARBA00022777"/>
    </source>
</evidence>
<dbReference type="InterPro" id="IPR000705">
    <property type="entry name" value="Galactokinase"/>
</dbReference>
<evidence type="ECO:0000256" key="5">
    <source>
        <dbReference type="ARBA" id="ARBA00022840"/>
    </source>
</evidence>
<gene>
    <name evidence="11" type="primary">galK</name>
    <name evidence="11" type="ORF">K3166_01655</name>
</gene>
<dbReference type="PROSITE" id="PS00106">
    <property type="entry name" value="GALACTOKINASE"/>
    <property type="match status" value="1"/>
</dbReference>
<dbReference type="Gene3D" id="3.30.230.10">
    <property type="match status" value="1"/>
</dbReference>
<dbReference type="InterPro" id="IPR019741">
    <property type="entry name" value="Galactokinase_CS"/>
</dbReference>
<dbReference type="InterPro" id="IPR014721">
    <property type="entry name" value="Ribsml_uS5_D2-typ_fold_subgr"/>
</dbReference>
<evidence type="ECO:0000313" key="12">
    <source>
        <dbReference type="Proteomes" id="UP000824280"/>
    </source>
</evidence>
<dbReference type="SUPFAM" id="SSF54211">
    <property type="entry name" value="Ribosomal protein S5 domain 2-like"/>
    <property type="match status" value="1"/>
</dbReference>
<dbReference type="PANTHER" id="PTHR10457:SF7">
    <property type="entry name" value="GALACTOKINASE-RELATED"/>
    <property type="match status" value="1"/>
</dbReference>
<dbReference type="SUPFAM" id="SSF55060">
    <property type="entry name" value="GHMP Kinase, C-terminal domain"/>
    <property type="match status" value="1"/>
</dbReference>
<reference evidence="11 12" key="1">
    <citation type="submission" date="2021-08" db="EMBL/GenBank/DDBJ databases">
        <title>Comparative Genomics Analysis of the Genus Qipengyuania Reveals Extensive Genetic Diversity and Metabolic Versatility, Including the Description of Fifteen Novel Species.</title>
        <authorList>
            <person name="Liu Y."/>
        </authorList>
    </citation>
    <scope>NUCLEOTIDE SEQUENCE [LARGE SCALE GENOMIC DNA]</scope>
    <source>
        <strain evidence="11 12">1XM2-8</strain>
    </source>
</reference>
<feature type="domain" description="GHMP kinase N-terminal" evidence="8">
    <location>
        <begin position="100"/>
        <end position="178"/>
    </location>
</feature>
<dbReference type="GO" id="GO:0004335">
    <property type="term" value="F:galactokinase activity"/>
    <property type="evidence" value="ECO:0007669"/>
    <property type="project" value="UniProtKB-EC"/>
</dbReference>
<dbReference type="Pfam" id="PF08544">
    <property type="entry name" value="GHMP_kinases_C"/>
    <property type="match status" value="1"/>
</dbReference>
<dbReference type="InterPro" id="IPR020568">
    <property type="entry name" value="Ribosomal_Su5_D2-typ_SF"/>
</dbReference>
<keyword evidence="12" id="KW-1185">Reference proteome</keyword>
<evidence type="ECO:0000259" key="9">
    <source>
        <dbReference type="Pfam" id="PF08544"/>
    </source>
</evidence>
<protein>
    <recommendedName>
        <fullName evidence="7">Galactokinase</fullName>
        <ecNumber evidence="7">2.7.1.6</ecNumber>
    </recommendedName>
</protein>
<evidence type="ECO:0000259" key="8">
    <source>
        <dbReference type="Pfam" id="PF00288"/>
    </source>
</evidence>
<dbReference type="PROSITE" id="PS00627">
    <property type="entry name" value="GHMP_KINASES_ATP"/>
    <property type="match status" value="1"/>
</dbReference>
<evidence type="ECO:0000256" key="7">
    <source>
        <dbReference type="NCBIfam" id="TIGR00131"/>
    </source>
</evidence>
<evidence type="ECO:0000256" key="2">
    <source>
        <dbReference type="ARBA" id="ARBA00022679"/>
    </source>
</evidence>
<dbReference type="PIRSF" id="PIRSF000530">
    <property type="entry name" value="Galactokinase"/>
    <property type="match status" value="1"/>
</dbReference>
<keyword evidence="3" id="KW-0547">Nucleotide-binding</keyword>
<dbReference type="InterPro" id="IPR006203">
    <property type="entry name" value="GHMP_knse_ATP-bd_CS"/>
</dbReference>
<comment type="similarity">
    <text evidence="1">Belongs to the GHMP kinase family. GalK subfamily.</text>
</comment>
<dbReference type="PANTHER" id="PTHR10457">
    <property type="entry name" value="MEVALONATE KINASE/GALACTOKINASE"/>
    <property type="match status" value="1"/>
</dbReference>
<dbReference type="InterPro" id="IPR019539">
    <property type="entry name" value="GalKase_N"/>
</dbReference>
<dbReference type="NCBIfam" id="TIGR00131">
    <property type="entry name" value="gal_kin"/>
    <property type="match status" value="1"/>
</dbReference>
<dbReference type="Pfam" id="PF00288">
    <property type="entry name" value="GHMP_kinases_N"/>
    <property type="match status" value="1"/>
</dbReference>
<feature type="domain" description="Galactokinase N-terminal" evidence="10">
    <location>
        <begin position="12"/>
        <end position="58"/>
    </location>
</feature>
<accession>A0ABX8ZEL0</accession>
<keyword evidence="6" id="KW-0299">Galactose metabolism</keyword>
<feature type="domain" description="GHMP kinase C-terminal" evidence="9">
    <location>
        <begin position="274"/>
        <end position="351"/>
    </location>
</feature>
<dbReference type="EC" id="2.7.1.6" evidence="7"/>
<organism evidence="11 12">
    <name type="scientific">Qipengyuania psychrotolerans</name>
    <dbReference type="NCBI Taxonomy" id="2867238"/>
    <lineage>
        <taxon>Bacteria</taxon>
        <taxon>Pseudomonadati</taxon>
        <taxon>Pseudomonadota</taxon>
        <taxon>Alphaproteobacteria</taxon>
        <taxon>Sphingomonadales</taxon>
        <taxon>Erythrobacteraceae</taxon>
        <taxon>Qipengyuania</taxon>
    </lineage>
</organism>
<dbReference type="Gene3D" id="3.30.70.890">
    <property type="entry name" value="GHMP kinase, C-terminal domain"/>
    <property type="match status" value="1"/>
</dbReference>
<keyword evidence="5" id="KW-0067">ATP-binding</keyword>
<name>A0ABX8ZEL0_9SPHN</name>
<proteinExistence type="inferred from homology"/>
<dbReference type="PRINTS" id="PR00959">
    <property type="entry name" value="MEVGALKINASE"/>
</dbReference>
<dbReference type="RefSeq" id="WP_221422983.1">
    <property type="nucleotide sequence ID" value="NZ_CP081297.1"/>
</dbReference>
<dbReference type="EMBL" id="CP081297">
    <property type="protein sequence ID" value="QZD87445.1"/>
    <property type="molecule type" value="Genomic_DNA"/>
</dbReference>
<dbReference type="InterPro" id="IPR013750">
    <property type="entry name" value="GHMP_kinase_C_dom"/>
</dbReference>
<keyword evidence="2 11" id="KW-0808">Transferase</keyword>
<dbReference type="InterPro" id="IPR006204">
    <property type="entry name" value="GHMP_kinase_N_dom"/>
</dbReference>
<evidence type="ECO:0000256" key="3">
    <source>
        <dbReference type="ARBA" id="ARBA00022741"/>
    </source>
</evidence>
<dbReference type="InterPro" id="IPR036554">
    <property type="entry name" value="GHMP_kinase_C_sf"/>
</dbReference>
<sequence>MSANLKARAEALFTERFGARPDGTAFAPGRVNLIGEHVDYNDGLVLPMPIAQGTAVAWAITSGSQVEAFAADLDKYDEFPASSPEAPADPDWRSYVRGMAAQWEGRLPGLRIAITGDLPRGSGLSSSASLCVALGRAFSAALSESIDPVTLAKKAQRTEHEYAHVACGIMDQMAIAAGEAGHAMLLDCRTLDYSLTPIPGDWAVLVVNSGVTRGLVDGEYNARREQCEAAAKALGVSTLRDADIAQLEAASLPPLAERRARHVITEISRVSSALRALAANDLASFGEILKAGHASLRDLFEVSVPQVDRLTERLQELIGEVGGARMTGAGFGGSVVAVMPSERAEAIAAEFGDRAFRVV</sequence>
<dbReference type="PRINTS" id="PR00473">
    <property type="entry name" value="GALCTOKINASE"/>
</dbReference>
<keyword evidence="4" id="KW-0418">Kinase</keyword>
<evidence type="ECO:0000313" key="11">
    <source>
        <dbReference type="EMBL" id="QZD87445.1"/>
    </source>
</evidence>
<evidence type="ECO:0000259" key="10">
    <source>
        <dbReference type="Pfam" id="PF10509"/>
    </source>
</evidence>
<keyword evidence="6" id="KW-0119">Carbohydrate metabolism</keyword>
<evidence type="ECO:0000256" key="1">
    <source>
        <dbReference type="ARBA" id="ARBA00006566"/>
    </source>
</evidence>
<evidence type="ECO:0000256" key="6">
    <source>
        <dbReference type="ARBA" id="ARBA00023144"/>
    </source>
</evidence>
<dbReference type="Pfam" id="PF10509">
    <property type="entry name" value="GalKase_gal_bdg"/>
    <property type="match status" value="1"/>
</dbReference>
<dbReference type="Proteomes" id="UP000824280">
    <property type="component" value="Chromosome"/>
</dbReference>